<reference evidence="2 3" key="1">
    <citation type="submission" date="2018-06" db="EMBL/GenBank/DDBJ databases">
        <title>Genomic Encyclopedia of Type Strains, Phase IV (KMG-IV): sequencing the most valuable type-strain genomes for metagenomic binning, comparative biology and taxonomic classification.</title>
        <authorList>
            <person name="Goeker M."/>
        </authorList>
    </citation>
    <scope>NUCLEOTIDE SEQUENCE [LARGE SCALE GENOMIC DNA]</scope>
    <source>
        <strain evidence="2 3">DSM 25532</strain>
    </source>
</reference>
<dbReference type="AlphaFoldDB" id="A0A366H9P5"/>
<evidence type="ECO:0000256" key="1">
    <source>
        <dbReference type="SAM" id="Phobius"/>
    </source>
</evidence>
<feature type="transmembrane region" description="Helical" evidence="1">
    <location>
        <begin position="49"/>
        <end position="73"/>
    </location>
</feature>
<keyword evidence="3" id="KW-1185">Reference proteome</keyword>
<organism evidence="2 3">
    <name type="scientific">Roseimicrobium gellanilyticum</name>
    <dbReference type="NCBI Taxonomy" id="748857"/>
    <lineage>
        <taxon>Bacteria</taxon>
        <taxon>Pseudomonadati</taxon>
        <taxon>Verrucomicrobiota</taxon>
        <taxon>Verrucomicrobiia</taxon>
        <taxon>Verrucomicrobiales</taxon>
        <taxon>Verrucomicrobiaceae</taxon>
        <taxon>Roseimicrobium</taxon>
    </lineage>
</organism>
<protein>
    <recommendedName>
        <fullName evidence="4">PH (Pleckstrin Homology) domain-containing protein</fullName>
    </recommendedName>
</protein>
<dbReference type="EMBL" id="QNRR01000011">
    <property type="protein sequence ID" value="RBP38547.1"/>
    <property type="molecule type" value="Genomic_DNA"/>
</dbReference>
<evidence type="ECO:0000313" key="2">
    <source>
        <dbReference type="EMBL" id="RBP38547.1"/>
    </source>
</evidence>
<accession>A0A366H9P5</accession>
<feature type="transmembrane region" description="Helical" evidence="1">
    <location>
        <begin position="6"/>
        <end position="28"/>
    </location>
</feature>
<name>A0A366H9P5_9BACT</name>
<feature type="transmembrane region" description="Helical" evidence="1">
    <location>
        <begin position="79"/>
        <end position="99"/>
    </location>
</feature>
<keyword evidence="1" id="KW-0472">Membrane</keyword>
<proteinExistence type="predicted"/>
<keyword evidence="1" id="KW-0812">Transmembrane</keyword>
<sequence length="175" mass="19304">MLATLGLDYGMVITLVGVAGAVVMRVLMNWSKEEVRQHTGAQVLQYPKGVRLMVQGLWVVGLGLLALAGFAWGGPHAKFALSFATVVNAIVLTLHLLVFGERVTWDAAHIHVFSLWGRTRVIPIHTVVACEFSRMWQQYRVQTEGHGPVKVNVHWVGVPEFLAMLPCRVPAYPPA</sequence>
<dbReference type="Proteomes" id="UP000253426">
    <property type="component" value="Unassembled WGS sequence"/>
</dbReference>
<comment type="caution">
    <text evidence="2">The sequence shown here is derived from an EMBL/GenBank/DDBJ whole genome shotgun (WGS) entry which is preliminary data.</text>
</comment>
<evidence type="ECO:0000313" key="3">
    <source>
        <dbReference type="Proteomes" id="UP000253426"/>
    </source>
</evidence>
<keyword evidence="1" id="KW-1133">Transmembrane helix</keyword>
<gene>
    <name evidence="2" type="ORF">DES53_11165</name>
</gene>
<evidence type="ECO:0008006" key="4">
    <source>
        <dbReference type="Google" id="ProtNLM"/>
    </source>
</evidence>